<dbReference type="EMBL" id="BARS01017885">
    <property type="protein sequence ID" value="GAF88346.1"/>
    <property type="molecule type" value="Genomic_DNA"/>
</dbReference>
<name>X0TM56_9ZZZZ</name>
<comment type="caution">
    <text evidence="1">The sequence shown here is derived from an EMBL/GenBank/DDBJ whole genome shotgun (WGS) entry which is preliminary data.</text>
</comment>
<feature type="non-terminal residue" evidence="1">
    <location>
        <position position="1"/>
    </location>
</feature>
<protein>
    <submittedName>
        <fullName evidence="1">Uncharacterized protein</fullName>
    </submittedName>
</protein>
<accession>X0TM56</accession>
<dbReference type="AlphaFoldDB" id="X0TM56"/>
<gene>
    <name evidence="1" type="ORF">S01H1_29193</name>
</gene>
<reference evidence="1" key="1">
    <citation type="journal article" date="2014" name="Front. Microbiol.">
        <title>High frequency of phylogenetically diverse reductive dehalogenase-homologous genes in deep subseafloor sedimentary metagenomes.</title>
        <authorList>
            <person name="Kawai M."/>
            <person name="Futagami T."/>
            <person name="Toyoda A."/>
            <person name="Takaki Y."/>
            <person name="Nishi S."/>
            <person name="Hori S."/>
            <person name="Arai W."/>
            <person name="Tsubouchi T."/>
            <person name="Morono Y."/>
            <person name="Uchiyama I."/>
            <person name="Ito T."/>
            <person name="Fujiyama A."/>
            <person name="Inagaki F."/>
            <person name="Takami H."/>
        </authorList>
    </citation>
    <scope>NUCLEOTIDE SEQUENCE</scope>
    <source>
        <strain evidence="1">Expedition CK06-06</strain>
    </source>
</reference>
<sequence>GRRAGRAAALRAKEVELGKLTLAHVDEWNKQLQEAGIENPILSPILLPDYARKVR</sequence>
<evidence type="ECO:0000313" key="1">
    <source>
        <dbReference type="EMBL" id="GAF88346.1"/>
    </source>
</evidence>
<proteinExistence type="predicted"/>
<organism evidence="1">
    <name type="scientific">marine sediment metagenome</name>
    <dbReference type="NCBI Taxonomy" id="412755"/>
    <lineage>
        <taxon>unclassified sequences</taxon>
        <taxon>metagenomes</taxon>
        <taxon>ecological metagenomes</taxon>
    </lineage>
</organism>